<feature type="domain" description="Probable zinc-ribbon" evidence="9">
    <location>
        <begin position="435"/>
        <end position="478"/>
    </location>
</feature>
<sequence>MADSTKVRLVRCPKCENLLPELADYSVYQCGGCGAVLRAKNKNRDTNTSSQKLDEVRVAGVTAELQNSLGKGVMKLSDSSDVDVKSNAGSLSCDEKNPEEIGDADADRCGINLRLQVVNRHMSRSWRSGQMSGWECEEIGEMEGYQKVLRTEVESVKFSTSNYPDEGPSNYNLDSSYDCEEPLKNHDDHDGANKVQHLEKDRAELLRKLDELKEQLSRSYDVADKTKEKVPLNGRMAPPDPYADSDTWFPGASSMPDRPSMQFFAPDRHAARPPYFHHHPDPFPYTNAHEMAMHNFYPSMQKSNQIPGFGDTFVLKRAPHQLSGHCQQPSRQYFSRHICDTNPDPFEPYTSNATFHQPSCSCFHCYERYQGVSAPVLPTAFCNKRTTVPPMDFRGPQYYTRWPSDPNSEMGGFARYRPRRVVLANGGRCYRPIIGGAPFFTCFICFELLRFPKKALLMGKNQQKIRCGACSTVINFAIVNKKLVLSVDTEITQIAREVDDSSTEMLKENTSYSHSRMGRINANFSSDDYDDSVYDFQAVDTDSTTLLSGQGLNSMKHQEMNSFHTSSPSTSEDATSSDALITPRDVIDSVQQPIKDSLSPPPPGSPLQQHFDYSTNNNVVNRFGKGNRSSRSDQEKDSGDANREDNQLKINKGGESFFANIIKKSFKDFSRSNQTHERSRSNVSVNGHPIPDRLVKKAEKLAGPIHPGLYWYDFRAGFWGVIGGPCLGIIPPFIEEFNYSMPENCGGGNTGVFVNGRELHQKDLDLLAGRGLPTDRARSYIIEISGRVLDEDTGEELDSLGKLAPTFSSVVETPSIEQMTKTESPEANTLPIEEEEPGAIDFAANENQTAVSNDSAANTTQISETGECDLFTGHWIPDPSGPLYDNRSCLAIEGHQNCMKMDGLIQGTSTGGGIHRGHNFTLSVIWTPFLTKADIFEDMNGVSSSEIQLHLDVLDNKWIDQYRNFDYAVIAGGKWFLKTAIYLENNSVTGCHYCPGKNLTELGFDYAYRKVLRLIFDFIARSDHRAFIFFRTTTPDHFENGEWFSGGTCKRKVPFKEGEIDMRDVDETMRNIELEEFDKAAALGSEKGVTLKLLDTTRLSLLRPDGHPGPYRQFQPFSKDKNAKVQNDCLHWCLPGPIDSWNDLVLEILVNSRLR</sequence>
<dbReference type="InterPro" id="IPR025846">
    <property type="entry name" value="TBL_N"/>
</dbReference>
<protein>
    <recommendedName>
        <fullName evidence="15">Zinc-ribbon domain-containing protein</fullName>
    </recommendedName>
</protein>
<dbReference type="EMBL" id="JAAGAX010000015">
    <property type="protein sequence ID" value="KAF2291214.1"/>
    <property type="molecule type" value="Genomic_DNA"/>
</dbReference>
<feature type="domain" description="Enhanced disease resistance 4-like N-terminal" evidence="12">
    <location>
        <begin position="6"/>
        <end position="39"/>
    </location>
</feature>
<evidence type="ECO:0000256" key="6">
    <source>
        <dbReference type="ARBA" id="ARBA00023136"/>
    </source>
</evidence>
<evidence type="ECO:0000256" key="1">
    <source>
        <dbReference type="ARBA" id="ARBA00004167"/>
    </source>
</evidence>
<dbReference type="Pfam" id="PF13839">
    <property type="entry name" value="PC-Esterase"/>
    <property type="match status" value="1"/>
</dbReference>
<comment type="similarity">
    <text evidence="2">Belongs to the PC-esterase family. TBL subfamily.</text>
</comment>
<dbReference type="PANTHER" id="PTHR31105">
    <property type="entry name" value="EXTRA-LARGE G-PROTEIN-LIKE"/>
    <property type="match status" value="1"/>
</dbReference>
<evidence type="ECO:0000259" key="11">
    <source>
        <dbReference type="Pfam" id="PF14416"/>
    </source>
</evidence>
<dbReference type="InterPro" id="IPR021480">
    <property type="entry name" value="Zinc_ribbon_12"/>
</dbReference>
<feature type="compositionally biased region" description="Basic and acidic residues" evidence="8">
    <location>
        <begin position="630"/>
        <end position="647"/>
    </location>
</feature>
<gene>
    <name evidence="13" type="ORF">GH714_020691</name>
</gene>
<dbReference type="InterPro" id="IPR026057">
    <property type="entry name" value="TBL_C"/>
</dbReference>
<dbReference type="GO" id="GO:1900150">
    <property type="term" value="P:regulation of defense response to fungus"/>
    <property type="evidence" value="ECO:0007669"/>
    <property type="project" value="InterPro"/>
</dbReference>
<feature type="region of interest" description="Disordered" evidence="8">
    <location>
        <begin position="669"/>
        <end position="688"/>
    </location>
</feature>
<keyword evidence="14" id="KW-1185">Reference proteome</keyword>
<dbReference type="Pfam" id="PF14416">
    <property type="entry name" value="PMR5N"/>
    <property type="match status" value="1"/>
</dbReference>
<proteinExistence type="inferred from homology"/>
<dbReference type="InterPro" id="IPR055126">
    <property type="entry name" value="EDR4-like_N"/>
</dbReference>
<dbReference type="Pfam" id="PF11331">
    <property type="entry name" value="Zn_ribbon_12"/>
    <property type="match status" value="1"/>
</dbReference>
<evidence type="ECO:0000256" key="4">
    <source>
        <dbReference type="ARBA" id="ARBA00022968"/>
    </source>
</evidence>
<evidence type="ECO:0000256" key="7">
    <source>
        <dbReference type="SAM" id="Coils"/>
    </source>
</evidence>
<feature type="compositionally biased region" description="Basic and acidic residues" evidence="8">
    <location>
        <begin position="669"/>
        <end position="680"/>
    </location>
</feature>
<keyword evidence="4" id="KW-0735">Signal-anchor</keyword>
<feature type="domain" description="Trichome birefringence-like C-terminal" evidence="10">
    <location>
        <begin position="917"/>
        <end position="1147"/>
    </location>
</feature>
<comment type="subcellular location">
    <subcellularLocation>
        <location evidence="1">Membrane</location>
        <topology evidence="1">Single-pass membrane protein</topology>
    </subcellularLocation>
</comment>
<evidence type="ECO:0000256" key="3">
    <source>
        <dbReference type="ARBA" id="ARBA00022692"/>
    </source>
</evidence>
<keyword evidence="3" id="KW-0812">Transmembrane</keyword>
<comment type="caution">
    <text evidence="13">The sequence shown here is derived from an EMBL/GenBank/DDBJ whole genome shotgun (WGS) entry which is preliminary data.</text>
</comment>
<dbReference type="InterPro" id="IPR040244">
    <property type="entry name" value="EDR4-like"/>
</dbReference>
<keyword evidence="5" id="KW-1133">Transmembrane helix</keyword>
<dbReference type="PANTHER" id="PTHR31105:SF58">
    <property type="entry name" value="G-LIKE PROTEIN, PUTATIVE (DUF3133)-RELATED"/>
    <property type="match status" value="1"/>
</dbReference>
<evidence type="ECO:0000259" key="10">
    <source>
        <dbReference type="Pfam" id="PF13839"/>
    </source>
</evidence>
<dbReference type="GO" id="GO:0016020">
    <property type="term" value="C:membrane"/>
    <property type="evidence" value="ECO:0007669"/>
    <property type="project" value="UniProtKB-SubCell"/>
</dbReference>
<dbReference type="AlphaFoldDB" id="A0A6A6KRR0"/>
<dbReference type="Pfam" id="PF22910">
    <property type="entry name" value="EDR4-like_1st"/>
    <property type="match status" value="1"/>
</dbReference>
<evidence type="ECO:0000313" key="13">
    <source>
        <dbReference type="EMBL" id="KAF2291214.1"/>
    </source>
</evidence>
<evidence type="ECO:0008006" key="15">
    <source>
        <dbReference type="Google" id="ProtNLM"/>
    </source>
</evidence>
<evidence type="ECO:0000313" key="14">
    <source>
        <dbReference type="Proteomes" id="UP000467840"/>
    </source>
</evidence>
<dbReference type="Proteomes" id="UP000467840">
    <property type="component" value="Chromosome 2"/>
</dbReference>
<feature type="region of interest" description="Disordered" evidence="8">
    <location>
        <begin position="593"/>
        <end position="612"/>
    </location>
</feature>
<evidence type="ECO:0000256" key="5">
    <source>
        <dbReference type="ARBA" id="ARBA00022989"/>
    </source>
</evidence>
<accession>A0A6A6KRR0</accession>
<reference evidence="13 14" key="1">
    <citation type="journal article" date="2020" name="Mol. Plant">
        <title>The Chromosome-Based Rubber Tree Genome Provides New Insights into Spurge Genome Evolution and Rubber Biosynthesis.</title>
        <authorList>
            <person name="Liu J."/>
            <person name="Shi C."/>
            <person name="Shi C.C."/>
            <person name="Li W."/>
            <person name="Zhang Q.J."/>
            <person name="Zhang Y."/>
            <person name="Li K."/>
            <person name="Lu H.F."/>
            <person name="Shi C."/>
            <person name="Zhu S.T."/>
            <person name="Xiao Z.Y."/>
            <person name="Nan H."/>
            <person name="Yue Y."/>
            <person name="Zhu X.G."/>
            <person name="Wu Y."/>
            <person name="Hong X.N."/>
            <person name="Fan G.Y."/>
            <person name="Tong Y."/>
            <person name="Zhang D."/>
            <person name="Mao C.L."/>
            <person name="Liu Y.L."/>
            <person name="Hao S.J."/>
            <person name="Liu W.Q."/>
            <person name="Lv M.Q."/>
            <person name="Zhang H.B."/>
            <person name="Liu Y."/>
            <person name="Hu-Tang G.R."/>
            <person name="Wang J.P."/>
            <person name="Wang J.H."/>
            <person name="Sun Y.H."/>
            <person name="Ni S.B."/>
            <person name="Chen W.B."/>
            <person name="Zhang X.C."/>
            <person name="Jiao Y.N."/>
            <person name="Eichler E.E."/>
            <person name="Li G.H."/>
            <person name="Liu X."/>
            <person name="Gao L.Z."/>
        </authorList>
    </citation>
    <scope>NUCLEOTIDE SEQUENCE [LARGE SCALE GENOMIC DNA]</scope>
    <source>
        <strain evidence="14">cv. GT1</strain>
        <tissue evidence="13">Leaf</tissue>
    </source>
</reference>
<feature type="coiled-coil region" evidence="7">
    <location>
        <begin position="195"/>
        <end position="229"/>
    </location>
</feature>
<keyword evidence="6" id="KW-0472">Membrane</keyword>
<feature type="domain" description="Trichome birefringence-like N-terminal" evidence="11">
    <location>
        <begin position="867"/>
        <end position="901"/>
    </location>
</feature>
<evidence type="ECO:0000259" key="12">
    <source>
        <dbReference type="Pfam" id="PF22910"/>
    </source>
</evidence>
<keyword evidence="7" id="KW-0175">Coiled coil</keyword>
<organism evidence="13 14">
    <name type="scientific">Hevea brasiliensis</name>
    <name type="common">Para rubber tree</name>
    <name type="synonym">Siphonia brasiliensis</name>
    <dbReference type="NCBI Taxonomy" id="3981"/>
    <lineage>
        <taxon>Eukaryota</taxon>
        <taxon>Viridiplantae</taxon>
        <taxon>Streptophyta</taxon>
        <taxon>Embryophyta</taxon>
        <taxon>Tracheophyta</taxon>
        <taxon>Spermatophyta</taxon>
        <taxon>Magnoliopsida</taxon>
        <taxon>eudicotyledons</taxon>
        <taxon>Gunneridae</taxon>
        <taxon>Pentapetalae</taxon>
        <taxon>rosids</taxon>
        <taxon>fabids</taxon>
        <taxon>Malpighiales</taxon>
        <taxon>Euphorbiaceae</taxon>
        <taxon>Crotonoideae</taxon>
        <taxon>Micrandreae</taxon>
        <taxon>Hevea</taxon>
    </lineage>
</organism>
<feature type="region of interest" description="Disordered" evidence="8">
    <location>
        <begin position="617"/>
        <end position="650"/>
    </location>
</feature>
<dbReference type="GO" id="GO:0016740">
    <property type="term" value="F:transferase activity"/>
    <property type="evidence" value="ECO:0007669"/>
    <property type="project" value="InterPro"/>
</dbReference>
<evidence type="ECO:0000256" key="2">
    <source>
        <dbReference type="ARBA" id="ARBA00007727"/>
    </source>
</evidence>
<evidence type="ECO:0000256" key="8">
    <source>
        <dbReference type="SAM" id="MobiDB-lite"/>
    </source>
</evidence>
<name>A0A6A6KRR0_HEVBR</name>
<evidence type="ECO:0000259" key="9">
    <source>
        <dbReference type="Pfam" id="PF11331"/>
    </source>
</evidence>